<organism evidence="2 3">
    <name type="scientific">Medicago truncatula</name>
    <name type="common">Barrel medic</name>
    <name type="synonym">Medicago tribuloides</name>
    <dbReference type="NCBI Taxonomy" id="3880"/>
    <lineage>
        <taxon>Eukaryota</taxon>
        <taxon>Viridiplantae</taxon>
        <taxon>Streptophyta</taxon>
        <taxon>Embryophyta</taxon>
        <taxon>Tracheophyta</taxon>
        <taxon>Spermatophyta</taxon>
        <taxon>Magnoliopsida</taxon>
        <taxon>eudicotyledons</taxon>
        <taxon>Gunneridae</taxon>
        <taxon>Pentapetalae</taxon>
        <taxon>rosids</taxon>
        <taxon>fabids</taxon>
        <taxon>Fabales</taxon>
        <taxon>Fabaceae</taxon>
        <taxon>Papilionoideae</taxon>
        <taxon>50 kb inversion clade</taxon>
        <taxon>NPAAA clade</taxon>
        <taxon>Hologalegina</taxon>
        <taxon>IRL clade</taxon>
        <taxon>Trifolieae</taxon>
        <taxon>Medicago</taxon>
    </lineage>
</organism>
<evidence type="ECO:0000313" key="3">
    <source>
        <dbReference type="Proteomes" id="UP000265566"/>
    </source>
</evidence>
<sequence length="192" mass="22574">MNMYIIVQFPKKTKDKYLICCFVVQERNSNMGNTNLEEIKQDREHVYDRHKELMLLDESKEGVKGLVDAGLTKFPKIFIHDKVHEHNNKQTSSTNLSIPIIDFGPLFTTQVQVHLSLLSPNRSFFFIKITYFSHSYIIVFYQKYIKIINVTVTLISFFFWLIFKIGECTYFPDIIVQLPKKPKTDILSVELL</sequence>
<name>A0A396GJM2_MEDTR</name>
<reference evidence="3" key="1">
    <citation type="journal article" date="2018" name="Nat. Plants">
        <title>Whole-genome landscape of Medicago truncatula symbiotic genes.</title>
        <authorList>
            <person name="Pecrix Y."/>
            <person name="Staton S.E."/>
            <person name="Sallet E."/>
            <person name="Lelandais-Briere C."/>
            <person name="Moreau S."/>
            <person name="Carrere S."/>
            <person name="Blein T."/>
            <person name="Jardinaud M.F."/>
            <person name="Latrasse D."/>
            <person name="Zouine M."/>
            <person name="Zahm M."/>
            <person name="Kreplak J."/>
            <person name="Mayjonade B."/>
            <person name="Satge C."/>
            <person name="Perez M."/>
            <person name="Cauet S."/>
            <person name="Marande W."/>
            <person name="Chantry-Darmon C."/>
            <person name="Lopez-Roques C."/>
            <person name="Bouchez O."/>
            <person name="Berard A."/>
            <person name="Debelle F."/>
            <person name="Munos S."/>
            <person name="Bendahmane A."/>
            <person name="Berges H."/>
            <person name="Niebel A."/>
            <person name="Buitink J."/>
            <person name="Frugier F."/>
            <person name="Benhamed M."/>
            <person name="Crespi M."/>
            <person name="Gouzy J."/>
            <person name="Gamas P."/>
        </authorList>
    </citation>
    <scope>NUCLEOTIDE SEQUENCE [LARGE SCALE GENOMIC DNA]</scope>
    <source>
        <strain evidence="3">cv. Jemalong A17</strain>
    </source>
</reference>
<evidence type="ECO:0000313" key="2">
    <source>
        <dbReference type="EMBL" id="RHN40391.1"/>
    </source>
</evidence>
<dbReference type="AlphaFoldDB" id="A0A396GJM2"/>
<dbReference type="Gramene" id="rna46539">
    <property type="protein sequence ID" value="RHN40391.1"/>
    <property type="gene ID" value="gene46539"/>
</dbReference>
<feature type="transmembrane region" description="Helical" evidence="1">
    <location>
        <begin position="144"/>
        <end position="163"/>
    </location>
</feature>
<proteinExistence type="predicted"/>
<dbReference type="EMBL" id="PSQE01000008">
    <property type="protein sequence ID" value="RHN40391.1"/>
    <property type="molecule type" value="Genomic_DNA"/>
</dbReference>
<dbReference type="InterPro" id="IPR027443">
    <property type="entry name" value="IPNS-like_sf"/>
</dbReference>
<protein>
    <submittedName>
        <fullName evidence="2">Putative isopenicillin N synthase</fullName>
    </submittedName>
</protein>
<dbReference type="Gene3D" id="2.60.120.330">
    <property type="entry name" value="B-lactam Antibiotic, Isopenicillin N Synthase, Chain"/>
    <property type="match status" value="1"/>
</dbReference>
<keyword evidence="1" id="KW-0812">Transmembrane</keyword>
<gene>
    <name evidence="2" type="ORF">MtrunA17_Chr8g0354251</name>
</gene>
<dbReference type="Proteomes" id="UP000265566">
    <property type="component" value="Chromosome 8"/>
</dbReference>
<keyword evidence="1" id="KW-1133">Transmembrane helix</keyword>
<comment type="caution">
    <text evidence="2">The sequence shown here is derived from an EMBL/GenBank/DDBJ whole genome shotgun (WGS) entry which is preliminary data.</text>
</comment>
<keyword evidence="1" id="KW-0472">Membrane</keyword>
<accession>A0A396GJM2</accession>
<evidence type="ECO:0000256" key="1">
    <source>
        <dbReference type="SAM" id="Phobius"/>
    </source>
</evidence>